<feature type="domain" description="Fatty acid hydroxylase" evidence="6">
    <location>
        <begin position="150"/>
        <end position="285"/>
    </location>
</feature>
<dbReference type="GO" id="GO:0051999">
    <property type="term" value="P:mannosyl-inositol phosphorylceramide biosynthetic process"/>
    <property type="evidence" value="ECO:0007669"/>
    <property type="project" value="EnsemblFungi"/>
</dbReference>
<evidence type="ECO:0000259" key="6">
    <source>
        <dbReference type="Pfam" id="PF04116"/>
    </source>
</evidence>
<dbReference type="OMA" id="FFIFWDR"/>
<dbReference type="GO" id="GO:0102772">
    <property type="term" value="F:sphingolipid C4-monooxygenase activity"/>
    <property type="evidence" value="ECO:0007669"/>
    <property type="project" value="EnsemblFungi"/>
</dbReference>
<evidence type="ECO:0000313" key="8">
    <source>
        <dbReference type="Proteomes" id="UP000000709"/>
    </source>
</evidence>
<dbReference type="GeneID" id="18873564"/>
<evidence type="ECO:0000256" key="5">
    <source>
        <dbReference type="SAM" id="Phobius"/>
    </source>
</evidence>
<feature type="transmembrane region" description="Helical" evidence="5">
    <location>
        <begin position="135"/>
        <end position="162"/>
    </location>
</feature>
<evidence type="ECO:0000256" key="4">
    <source>
        <dbReference type="ARBA" id="ARBA00023136"/>
    </source>
</evidence>
<dbReference type="FunCoup" id="G3AMC3">
    <property type="interactions" value="93"/>
</dbReference>
<keyword evidence="2 5" id="KW-0812">Transmembrane</keyword>
<evidence type="ECO:0000313" key="7">
    <source>
        <dbReference type="EMBL" id="EGW33421.1"/>
    </source>
</evidence>
<dbReference type="STRING" id="619300.G3AMC3"/>
<evidence type="ECO:0000256" key="1">
    <source>
        <dbReference type="ARBA" id="ARBA00004370"/>
    </source>
</evidence>
<keyword evidence="8" id="KW-1185">Reference proteome</keyword>
<protein>
    <recommendedName>
        <fullName evidence="6">Fatty acid hydroxylase domain-containing protein</fullName>
    </recommendedName>
</protein>
<evidence type="ECO:0000256" key="2">
    <source>
        <dbReference type="ARBA" id="ARBA00022692"/>
    </source>
</evidence>
<feature type="transmembrane region" description="Helical" evidence="5">
    <location>
        <begin position="39"/>
        <end position="59"/>
    </location>
</feature>
<dbReference type="GO" id="GO:0005789">
    <property type="term" value="C:endoplasmic reticulum membrane"/>
    <property type="evidence" value="ECO:0007669"/>
    <property type="project" value="EnsemblFungi"/>
</dbReference>
<dbReference type="EMBL" id="GL996501">
    <property type="protein sequence ID" value="EGW33421.1"/>
    <property type="molecule type" value="Genomic_DNA"/>
</dbReference>
<dbReference type="GO" id="GO:0005506">
    <property type="term" value="F:iron ion binding"/>
    <property type="evidence" value="ECO:0007669"/>
    <property type="project" value="InterPro"/>
</dbReference>
<dbReference type="KEGG" id="spaa:SPAPADRAFT_60777"/>
<dbReference type="Proteomes" id="UP000000709">
    <property type="component" value="Unassembled WGS sequence"/>
</dbReference>
<evidence type="ECO:0000256" key="3">
    <source>
        <dbReference type="ARBA" id="ARBA00022989"/>
    </source>
</evidence>
<comment type="subcellular location">
    <subcellularLocation>
        <location evidence="1">Membrane</location>
    </subcellularLocation>
</comment>
<dbReference type="RefSeq" id="XP_007374936.1">
    <property type="nucleotide sequence ID" value="XM_007374874.1"/>
</dbReference>
<sequence length="325" mass="38360">MSLSPPANFSSILSQPSFPKSSYNVILQPSLIEGIPDGIVALIAPIVAYWVYASFFHIIDVYELAEKYRIHPSEEEVARNKVTLHEVVRDVIFQHFIQTIVGYVVYKFDPPRTTGHELFAMWEIKQKYEFLPNILIYYGYMYGTSLLRLVIAITIIDSWQYWLHRIMHINKTLYRRFHSRHHRLYVPYAYGALYNDPIEGFLLDTLGTGIAALTTGLSPRECIVLYTFATMKTVDDHCGYRLPYDIFQMIFPNNSVYHDIHHQMWGIKNNFSQPFFTFWDTLNNTQYKFVNEYKELQNHITLTKYKEFLEKKTKSKQSEETKKEE</sequence>
<dbReference type="Pfam" id="PF04116">
    <property type="entry name" value="FA_hydroxylase"/>
    <property type="match status" value="1"/>
</dbReference>
<accession>G3AMC3</accession>
<dbReference type="GO" id="GO:0042284">
    <property type="term" value="F:sphingolipid delta-4 desaturase activity"/>
    <property type="evidence" value="ECO:0007669"/>
    <property type="project" value="EnsemblFungi"/>
</dbReference>
<organism evidence="8">
    <name type="scientific">Spathaspora passalidarum (strain NRRL Y-27907 / 11-Y1)</name>
    <dbReference type="NCBI Taxonomy" id="619300"/>
    <lineage>
        <taxon>Eukaryota</taxon>
        <taxon>Fungi</taxon>
        <taxon>Dikarya</taxon>
        <taxon>Ascomycota</taxon>
        <taxon>Saccharomycotina</taxon>
        <taxon>Pichiomycetes</taxon>
        <taxon>Debaryomycetaceae</taxon>
        <taxon>Spathaspora</taxon>
    </lineage>
</organism>
<dbReference type="InterPro" id="IPR006694">
    <property type="entry name" value="Fatty_acid_hydroxylase"/>
</dbReference>
<dbReference type="InParanoid" id="G3AMC3"/>
<keyword evidence="4 5" id="KW-0472">Membrane</keyword>
<gene>
    <name evidence="7" type="ORF">SPAPADRAFT_60777</name>
</gene>
<dbReference type="HOGENOM" id="CLU_043293_1_1_1"/>
<dbReference type="InterPro" id="IPR050307">
    <property type="entry name" value="Sterol_Desaturase_Related"/>
</dbReference>
<name>G3AMC3_SPAPN</name>
<dbReference type="eggNOG" id="KOG0874">
    <property type="taxonomic scope" value="Eukaryota"/>
</dbReference>
<reference evidence="7 8" key="1">
    <citation type="journal article" date="2011" name="Proc. Natl. Acad. Sci. U.S.A.">
        <title>Comparative genomics of xylose-fermenting fungi for enhanced biofuel production.</title>
        <authorList>
            <person name="Wohlbach D.J."/>
            <person name="Kuo A."/>
            <person name="Sato T.K."/>
            <person name="Potts K.M."/>
            <person name="Salamov A.A."/>
            <person name="LaButti K.M."/>
            <person name="Sun H."/>
            <person name="Clum A."/>
            <person name="Pangilinan J.L."/>
            <person name="Lindquist E.A."/>
            <person name="Lucas S."/>
            <person name="Lapidus A."/>
            <person name="Jin M."/>
            <person name="Gunawan C."/>
            <person name="Balan V."/>
            <person name="Dale B.E."/>
            <person name="Jeffries T.W."/>
            <person name="Zinkel R."/>
            <person name="Barry K.W."/>
            <person name="Grigoriev I.V."/>
            <person name="Gasch A.P."/>
        </authorList>
    </citation>
    <scope>NUCLEOTIDE SEQUENCE [LARGE SCALE GENOMIC DNA]</scope>
    <source>
        <strain evidence="8">NRRL Y-27907 / 11-Y1</strain>
    </source>
</reference>
<dbReference type="PANTHER" id="PTHR11863">
    <property type="entry name" value="STEROL DESATURASE"/>
    <property type="match status" value="1"/>
</dbReference>
<dbReference type="AlphaFoldDB" id="G3AMC3"/>
<proteinExistence type="predicted"/>
<dbReference type="OrthoDB" id="408954at2759"/>
<keyword evidence="3 5" id="KW-1133">Transmembrane helix</keyword>